<dbReference type="GO" id="GO:0015074">
    <property type="term" value="P:DNA integration"/>
    <property type="evidence" value="ECO:0007669"/>
    <property type="project" value="InterPro"/>
</dbReference>
<reference evidence="2" key="2">
    <citation type="submission" date="2018-03" db="EMBL/GenBank/DDBJ databases">
        <title>The Triticum urartu genome reveals the dynamic nature of wheat genome evolution.</title>
        <authorList>
            <person name="Ling H."/>
            <person name="Ma B."/>
            <person name="Shi X."/>
            <person name="Liu H."/>
            <person name="Dong L."/>
            <person name="Sun H."/>
            <person name="Cao Y."/>
            <person name="Gao Q."/>
            <person name="Zheng S."/>
            <person name="Li Y."/>
            <person name="Yu Y."/>
            <person name="Du H."/>
            <person name="Qi M."/>
            <person name="Li Y."/>
            <person name="Yu H."/>
            <person name="Cui Y."/>
            <person name="Wang N."/>
            <person name="Chen C."/>
            <person name="Wu H."/>
            <person name="Zhao Y."/>
            <person name="Zhang J."/>
            <person name="Li Y."/>
            <person name="Zhou W."/>
            <person name="Zhang B."/>
            <person name="Hu W."/>
            <person name="Eijk M."/>
            <person name="Tang J."/>
            <person name="Witsenboer H."/>
            <person name="Zhao S."/>
            <person name="Li Z."/>
            <person name="Zhang A."/>
            <person name="Wang D."/>
            <person name="Liang C."/>
        </authorList>
    </citation>
    <scope>NUCLEOTIDE SEQUENCE [LARGE SCALE GENOMIC DNA]</scope>
    <source>
        <strain evidence="2">cv. G1812</strain>
    </source>
</reference>
<proteinExistence type="predicted"/>
<dbReference type="Proteomes" id="UP000015106">
    <property type="component" value="Chromosome 6"/>
</dbReference>
<evidence type="ECO:0000259" key="1">
    <source>
        <dbReference type="PROSITE" id="PS50994"/>
    </source>
</evidence>
<dbReference type="PANTHER" id="PTHR35046:SF26">
    <property type="entry name" value="RNA-DIRECTED DNA POLYMERASE"/>
    <property type="match status" value="1"/>
</dbReference>
<dbReference type="Pfam" id="PF00665">
    <property type="entry name" value="rve"/>
    <property type="match status" value="1"/>
</dbReference>
<dbReference type="SUPFAM" id="SSF53098">
    <property type="entry name" value="Ribonuclease H-like"/>
    <property type="match status" value="1"/>
</dbReference>
<dbReference type="GO" id="GO:0003676">
    <property type="term" value="F:nucleic acid binding"/>
    <property type="evidence" value="ECO:0007669"/>
    <property type="project" value="InterPro"/>
</dbReference>
<sequence>MDFIDGLPKSEGFEVILVVVDRLTKYAHFFPLKHPYTAQSVATAFIDNVVRLHGVPASIVSDRDKVFTSSFWRKLFKEIGTKLCYSTAYHPQMDGQTE</sequence>
<protein>
    <recommendedName>
        <fullName evidence="1">Integrase catalytic domain-containing protein</fullName>
    </recommendedName>
</protein>
<dbReference type="PANTHER" id="PTHR35046">
    <property type="entry name" value="ZINC KNUCKLE (CCHC-TYPE) FAMILY PROTEIN"/>
    <property type="match status" value="1"/>
</dbReference>
<reference evidence="2" key="3">
    <citation type="submission" date="2022-06" db="UniProtKB">
        <authorList>
            <consortium name="EnsemblPlants"/>
        </authorList>
    </citation>
    <scope>IDENTIFICATION</scope>
</reference>
<feature type="domain" description="Integrase catalytic" evidence="1">
    <location>
        <begin position="1"/>
        <end position="98"/>
    </location>
</feature>
<dbReference type="InterPro" id="IPR012337">
    <property type="entry name" value="RNaseH-like_sf"/>
</dbReference>
<accession>A0A8R7QV60</accession>
<dbReference type="EnsemblPlants" id="TuG1812G0600003447.01.T01">
    <property type="protein sequence ID" value="TuG1812G0600003447.01.T01.cds265187"/>
    <property type="gene ID" value="TuG1812G0600003447.01"/>
</dbReference>
<reference evidence="3" key="1">
    <citation type="journal article" date="2013" name="Nature">
        <title>Draft genome of the wheat A-genome progenitor Triticum urartu.</title>
        <authorList>
            <person name="Ling H.Q."/>
            <person name="Zhao S."/>
            <person name="Liu D."/>
            <person name="Wang J."/>
            <person name="Sun H."/>
            <person name="Zhang C."/>
            <person name="Fan H."/>
            <person name="Li D."/>
            <person name="Dong L."/>
            <person name="Tao Y."/>
            <person name="Gao C."/>
            <person name="Wu H."/>
            <person name="Li Y."/>
            <person name="Cui Y."/>
            <person name="Guo X."/>
            <person name="Zheng S."/>
            <person name="Wang B."/>
            <person name="Yu K."/>
            <person name="Liang Q."/>
            <person name="Yang W."/>
            <person name="Lou X."/>
            <person name="Chen J."/>
            <person name="Feng M."/>
            <person name="Jian J."/>
            <person name="Zhang X."/>
            <person name="Luo G."/>
            <person name="Jiang Y."/>
            <person name="Liu J."/>
            <person name="Wang Z."/>
            <person name="Sha Y."/>
            <person name="Zhang B."/>
            <person name="Wu H."/>
            <person name="Tang D."/>
            <person name="Shen Q."/>
            <person name="Xue P."/>
            <person name="Zou S."/>
            <person name="Wang X."/>
            <person name="Liu X."/>
            <person name="Wang F."/>
            <person name="Yang Y."/>
            <person name="An X."/>
            <person name="Dong Z."/>
            <person name="Zhang K."/>
            <person name="Zhang X."/>
            <person name="Luo M.C."/>
            <person name="Dvorak J."/>
            <person name="Tong Y."/>
            <person name="Wang J."/>
            <person name="Yang H."/>
            <person name="Li Z."/>
            <person name="Wang D."/>
            <person name="Zhang A."/>
            <person name="Wang J."/>
        </authorList>
    </citation>
    <scope>NUCLEOTIDE SEQUENCE</scope>
    <source>
        <strain evidence="3">cv. G1812</strain>
    </source>
</reference>
<dbReference type="Gene3D" id="3.30.420.10">
    <property type="entry name" value="Ribonuclease H-like superfamily/Ribonuclease H"/>
    <property type="match status" value="1"/>
</dbReference>
<name>A0A8R7QV60_TRIUA</name>
<dbReference type="PROSITE" id="PS50994">
    <property type="entry name" value="INTEGRASE"/>
    <property type="match status" value="1"/>
</dbReference>
<dbReference type="Gramene" id="TuG1812G0600003447.01.T01">
    <property type="protein sequence ID" value="TuG1812G0600003447.01.T01.cds265187"/>
    <property type="gene ID" value="TuG1812G0600003447.01"/>
</dbReference>
<dbReference type="AlphaFoldDB" id="A0A8R7QV60"/>
<evidence type="ECO:0000313" key="2">
    <source>
        <dbReference type="EnsemblPlants" id="TuG1812G0600003447.01.T01.cds265187"/>
    </source>
</evidence>
<dbReference type="InterPro" id="IPR036397">
    <property type="entry name" value="RNaseH_sf"/>
</dbReference>
<organism evidence="2 3">
    <name type="scientific">Triticum urartu</name>
    <name type="common">Red wild einkorn</name>
    <name type="synonym">Crithodium urartu</name>
    <dbReference type="NCBI Taxonomy" id="4572"/>
    <lineage>
        <taxon>Eukaryota</taxon>
        <taxon>Viridiplantae</taxon>
        <taxon>Streptophyta</taxon>
        <taxon>Embryophyta</taxon>
        <taxon>Tracheophyta</taxon>
        <taxon>Spermatophyta</taxon>
        <taxon>Magnoliopsida</taxon>
        <taxon>Liliopsida</taxon>
        <taxon>Poales</taxon>
        <taxon>Poaceae</taxon>
        <taxon>BOP clade</taxon>
        <taxon>Pooideae</taxon>
        <taxon>Triticodae</taxon>
        <taxon>Triticeae</taxon>
        <taxon>Triticinae</taxon>
        <taxon>Triticum</taxon>
    </lineage>
</organism>
<evidence type="ECO:0000313" key="3">
    <source>
        <dbReference type="Proteomes" id="UP000015106"/>
    </source>
</evidence>
<keyword evidence="3" id="KW-1185">Reference proteome</keyword>
<dbReference type="InterPro" id="IPR001584">
    <property type="entry name" value="Integrase_cat-core"/>
</dbReference>